<dbReference type="SUPFAM" id="SSF48371">
    <property type="entry name" value="ARM repeat"/>
    <property type="match status" value="4"/>
</dbReference>
<evidence type="ECO:0000256" key="3">
    <source>
        <dbReference type="PROSITE-ProRule" id="PRU00103"/>
    </source>
</evidence>
<accession>A0A418FCQ3</accession>
<dbReference type="Proteomes" id="UP000285430">
    <property type="component" value="Unassembled WGS sequence"/>
</dbReference>
<dbReference type="PANTHER" id="PTHR23346:SF7">
    <property type="entry name" value="STALLED RIBOSOME SENSOR GCN1"/>
    <property type="match status" value="1"/>
</dbReference>
<dbReference type="GO" id="GO:0019887">
    <property type="term" value="F:protein kinase regulator activity"/>
    <property type="evidence" value="ECO:0007669"/>
    <property type="project" value="TreeGrafter"/>
</dbReference>
<dbReference type="Pfam" id="PF24987">
    <property type="entry name" value="HEAT_EF3_N"/>
    <property type="match status" value="1"/>
</dbReference>
<dbReference type="InterPro" id="IPR021133">
    <property type="entry name" value="HEAT_type_2"/>
</dbReference>
<dbReference type="PANTHER" id="PTHR23346">
    <property type="entry name" value="TRANSLATIONAL ACTIVATOR GCN1-RELATED"/>
    <property type="match status" value="1"/>
</dbReference>
<dbReference type="GO" id="GO:0005829">
    <property type="term" value="C:cytosol"/>
    <property type="evidence" value="ECO:0007669"/>
    <property type="project" value="TreeGrafter"/>
</dbReference>
<evidence type="ECO:0000259" key="4">
    <source>
        <dbReference type="SMART" id="SM01349"/>
    </source>
</evidence>
<dbReference type="InterPro" id="IPR057546">
    <property type="entry name" value="HEAT_GCN1"/>
</dbReference>
<comment type="caution">
    <text evidence="5">The sequence shown here is derived from an EMBL/GenBank/DDBJ whole genome shotgun (WGS) entry which is preliminary data.</text>
</comment>
<dbReference type="GO" id="GO:0034198">
    <property type="term" value="P:cellular response to amino acid starvation"/>
    <property type="evidence" value="ECO:0007669"/>
    <property type="project" value="TreeGrafter"/>
</dbReference>
<dbReference type="EMBL" id="QUTH01002146">
    <property type="protein sequence ID" value="RHZ27483.1"/>
    <property type="molecule type" value="Genomic_DNA"/>
</dbReference>
<dbReference type="GO" id="GO:0006417">
    <property type="term" value="P:regulation of translation"/>
    <property type="evidence" value="ECO:0007669"/>
    <property type="project" value="TreeGrafter"/>
</dbReference>
<organism evidence="5 6">
    <name type="scientific">Aphanomyces astaci</name>
    <name type="common">Crayfish plague agent</name>
    <dbReference type="NCBI Taxonomy" id="112090"/>
    <lineage>
        <taxon>Eukaryota</taxon>
        <taxon>Sar</taxon>
        <taxon>Stramenopiles</taxon>
        <taxon>Oomycota</taxon>
        <taxon>Saprolegniomycetes</taxon>
        <taxon>Saprolegniales</taxon>
        <taxon>Verrucalvaceae</taxon>
        <taxon>Aphanomyces</taxon>
    </lineage>
</organism>
<dbReference type="Pfam" id="PF24984">
    <property type="entry name" value="HEAT_EF3_GNC1"/>
    <property type="match status" value="1"/>
</dbReference>
<name>A0A418FCQ3_APHAT</name>
<evidence type="ECO:0000256" key="1">
    <source>
        <dbReference type="ARBA" id="ARBA00007366"/>
    </source>
</evidence>
<dbReference type="InterPro" id="IPR011989">
    <property type="entry name" value="ARM-like"/>
</dbReference>
<evidence type="ECO:0000313" key="6">
    <source>
        <dbReference type="Proteomes" id="UP000285430"/>
    </source>
</evidence>
<feature type="domain" description="TOG" evidence="4">
    <location>
        <begin position="1492"/>
        <end position="1724"/>
    </location>
</feature>
<comment type="similarity">
    <text evidence="1">Belongs to the GCN1 family.</text>
</comment>
<dbReference type="InterPro" id="IPR034085">
    <property type="entry name" value="TOG"/>
</dbReference>
<dbReference type="Gene3D" id="1.25.10.10">
    <property type="entry name" value="Leucine-rich Repeat Variant"/>
    <property type="match status" value="5"/>
</dbReference>
<reference evidence="5 6" key="1">
    <citation type="submission" date="2018-08" db="EMBL/GenBank/DDBJ databases">
        <title>Aphanomyces genome sequencing and annotation.</title>
        <authorList>
            <person name="Minardi D."/>
            <person name="Oidtmann B."/>
            <person name="Van Der Giezen M."/>
            <person name="Studholme D.J."/>
        </authorList>
    </citation>
    <scope>NUCLEOTIDE SEQUENCE [LARGE SCALE GENOMIC DNA]</scope>
    <source>
        <strain evidence="5 6">Da</strain>
    </source>
</reference>
<dbReference type="SMART" id="SM01349">
    <property type="entry name" value="TOG"/>
    <property type="match status" value="2"/>
</dbReference>
<dbReference type="InterPro" id="IPR056810">
    <property type="entry name" value="GNC1-like_N"/>
</dbReference>
<dbReference type="InterPro" id="IPR016024">
    <property type="entry name" value="ARM-type_fold"/>
</dbReference>
<feature type="repeat" description="HEAT" evidence="3">
    <location>
        <begin position="1665"/>
        <end position="1702"/>
    </location>
</feature>
<sequence>MSLDVGTTTQTLSDKTLARRRYFREKQREYRRKLNADGAAMQAEVVHLQSILDGFQAKSLPSVREASDSMLSWHSIAMVFKSEAHRVLTDRESLVTQTKEFRALIASMQRFVMMNIPTVSHMSRSFRAYDGVVSSDELAVLRGIDVTGIEDDDQKEAYVWRELIRLANAHFLLWRQRFTALMQEFERLLAQVQTFQHSFASARVIAIRMLSRLIRHDNAKTPGSSPALKPLIHAQVSILEATSDTDNTRLKLSGHKSILQLVKSSPAYFELYFDAISTTSTAADSATFQTRFHLTKLLVDTFAATFSNAQRLRLLTSYTYWALEAKVRPTDAQLQSYAGFVSTISADEFASIVEPVLSRLLKRSPDSLLQAVRVMTQSLRIDLGLYLGPMFVPVFTAKLRSQKDDVRINCIGLVDAVLRRCADFAHVQTILTEVLGVLDGKHGILAQFYQREAVFTTLYNASLHAPAWEGAAADLAALVLPSLVQASTKEANEGTRYIGLQTVSHWLSLLHPTTTLPADISAFFTSGLQHKVDSAVVAHAYALLSARETVSAALAQDASIVRELVRLVDTANKKPNVLHLDGVLALSVLASLHESHPDQIASVLDVPSALVNDSFFATSAALLLQASSSSPPSVPAAGIDSPEVAVLKALPQTITSVLTRSTPSNHRLFGLLISGINHANASVRSTFQAKISSFVSANPWSSVHFLDAFAQGLLDLNDLKIVSPEDNVPDKSVGTSMSGVLRKNLRTLVPATVYDSDLAVELLPRLLLLTHHPLLVFGAQEVKFSREWNVIKKRFVEHVDEDLTVSDAVDDLFEFIPRLKSATVDAVLASLYSDVHNTRLSGHRAIVTLLNFAGNGVGEHLVLHGLLKNQVAHRLGRDDITAVTVDDVAIYHTPDDELYVAKKADESAAAAAYRDHGTADERWEQQVRAEIERKRGLLGTKAADGKKKLTKDEVDLLHQQKQVRRRVGAAYTVVARIDSLLTFLSVTSPNEIQAALPYLVQPVLSLLGSPLLSTFAQSSLRSICRCVVPTHLRVYSNQLAKGLEIAFVATHGPSDQAKATLAASNDLFERLFKALVNAVFGYEMDSETDFELDGEYNLLPPSTFHLVYPILAVFLDTSSTSRFKQFILPLFSVHAKMIKEEDEMEVGDVAAQRLLRESMIVLTLSWLARAENDGWVAAAQVLAQLTAGSPLSSAEFAPLLGDAGLLSSKVFSRRATLQAIRQGSDITDAPEPAFSSTIFMSCYDKDDDNKEVAQHIWTTLALDLPDNFTEPLLKLLSHPNACIRESAGTALAHGLKRHRDQVRSVLDIVRARFIASLPVPTDASQVDSFGIPIVHRRPNNHHDVPVEAQATLLTRVGAGILFEHTALETILTPSDVVDVLKFIIERGLGDSSADVRHHMRKAGVQVIATYGAANIAELVAILEAPYAAPGTSPEDIAAFDHQKEGMVVFLGSLARHMDKADPKVASIVQRLLDSLKIPSEPVQRAIALCLSPLIPAVKDQSTDILNSLLTDATQGETYGDRMGAAFGVSAVVKGLGIAALKQHAIIPRLEEAMKSANSNSRQGALTVIECLCARLGFLFEPYVIVILPILLKSFADTNASVRDAASLTSKGIMKNLSAHGVKLVLPSILRAVDDSQWRTKQAAIQLLGAMAFCAPKQLGSCLPQIIPKLTESLSDSHPRVKEAGHSAMHDIAHVIRNPEVSSISSVLLAGIQDPNRKTNEALQALQSMVFVHSIDAPSMALIMPILQRGLMDRLSDTKKKAALIVGNMCSMVNDAKDLVPYLDTIAPCLLAQLLDPIPEVRTVASKALGMLVKGLGQSHFPTLVSSLLSAMKADSSAVERSGSAQGLCEVLVALGMDSLDTFLQEEIFPIARHPKSAVREGVLWVIAFLPPALGQIFSRYLTRVLPMVVAGLSDEVEGVREVAMHAGSIVVTAHALTHTKDILPSLEAGIFDDNWRIRQSSISLLGDLLYRISGTSGNKVVYANNAADSDDEDDSVGSAAGERAILRVLGKTRRDLVLSSLYMVRSDNSAIVRQASLGVWKSVVSNTPKTLRSILETLMNTIVEALAGSHFEKQAVAGRTLGEIVRKLGERVMPEVVPILRSGLAPANSDGMRQGVCLGLSEVIGSSSKKQLEDFVDTLVDALEEALCDFMPEVRAAAGQAFNVFHKNMGYRSIDEVVPRLLRRVQSTEGEAQRRALYGLQEVLRAKSREVLPYLIPRLLTTPLTQAHVRAIAHIASVSGHVIHYHIDRIMGVLFSEYVSFAGKHDEIMTTAIKTTLQALVLSVEDQGVQWLSSEMCKFCDSDIVEARYLACWLISAFCQATTANYNEQVPTFIRYILHRFNDADASVVQAASHSFNSLNTTIRPDELAKHIDFIRNNLNSMVSDARHRKGGVGSGEFLLPGLTLPKGLEPFLPAYQFALMNGTPEARQSAAAGIGELVLLSNDVCLKSVLIKLTGPLIRIAGDRFPPHVKSAILSTLEILLVKGGASLKPFLPQLQTTFVKALNDPSGEVRTRGGTALAQLVKFSPRVDPLVSELLDKLGSSTGGVKEANLQAILATLSLVGSKLSPATLQALYESLRDCLGSEEDVLRTVASSSIGLILDLSDEIGASHFADLVFASDSLSTWTRKHSSALLLQHALASTHTWVNDALAGQIQDHLVVLARDDKPLVRIAALEATTAAISRFPATFADFVPSVVAGLGDANKDVLRAALRVVKKVSKHTSATTRPFLGQLVAPTFVHIKSPNIGVKFAAERALLYLLEVHSRPATIADFAAVSDQGKLLTEYVRRVLSKLNANSDSENDA</sequence>
<dbReference type="Pfam" id="PF25801">
    <property type="entry name" value="HEAT_GCN1_C_2"/>
    <property type="match status" value="1"/>
</dbReference>
<feature type="repeat" description="HEAT" evidence="3">
    <location>
        <begin position="1785"/>
        <end position="1823"/>
    </location>
</feature>
<proteinExistence type="inferred from homology"/>
<gene>
    <name evidence="5" type="ORF">DYB37_000535</name>
</gene>
<keyword evidence="2" id="KW-0677">Repeat</keyword>
<protein>
    <recommendedName>
        <fullName evidence="4">TOG domain-containing protein</fullName>
    </recommendedName>
</protein>
<feature type="domain" description="TOG" evidence="4">
    <location>
        <begin position="2518"/>
        <end position="2751"/>
    </location>
</feature>
<dbReference type="Pfam" id="PF24993">
    <property type="entry name" value="GNC1_N"/>
    <property type="match status" value="1"/>
</dbReference>
<dbReference type="Pfam" id="PF23271">
    <property type="entry name" value="HEAT_GCN1"/>
    <property type="match status" value="1"/>
</dbReference>
<evidence type="ECO:0000313" key="5">
    <source>
        <dbReference type="EMBL" id="RHZ27483.1"/>
    </source>
</evidence>
<dbReference type="PROSITE" id="PS50077">
    <property type="entry name" value="HEAT_REPEAT"/>
    <property type="match status" value="2"/>
</dbReference>
<evidence type="ECO:0000256" key="2">
    <source>
        <dbReference type="ARBA" id="ARBA00022737"/>
    </source>
</evidence>